<protein>
    <recommendedName>
        <fullName evidence="3">XRE family transcriptional regulator</fullName>
    </recommendedName>
</protein>
<sequence>MVDIDDRFGMPESAFRAARESHGVNNPTIRLGMYVPTRREVAESPADNLYEVLIDWMWESPSELIPSNEQIAELKSILLARPDAQDNAVLKLVAECDDYLSV</sequence>
<name>A0ABV7RLF4_9GAMM</name>
<comment type="caution">
    <text evidence="1">The sequence shown here is derived from an EMBL/GenBank/DDBJ whole genome shotgun (WGS) entry which is preliminary data.</text>
</comment>
<gene>
    <name evidence="1" type="ORF">ACFOLC_00560</name>
</gene>
<accession>A0ABV7RLF4</accession>
<dbReference type="RefSeq" id="WP_386756742.1">
    <property type="nucleotide sequence ID" value="NZ_JBHRXK010000001.1"/>
</dbReference>
<keyword evidence="2" id="KW-1185">Reference proteome</keyword>
<evidence type="ECO:0000313" key="2">
    <source>
        <dbReference type="Proteomes" id="UP001595740"/>
    </source>
</evidence>
<evidence type="ECO:0008006" key="3">
    <source>
        <dbReference type="Google" id="ProtNLM"/>
    </source>
</evidence>
<dbReference type="Proteomes" id="UP001595740">
    <property type="component" value="Unassembled WGS sequence"/>
</dbReference>
<proteinExistence type="predicted"/>
<organism evidence="1 2">
    <name type="scientific">Lysobacter cavernae</name>
    <dbReference type="NCBI Taxonomy" id="1685901"/>
    <lineage>
        <taxon>Bacteria</taxon>
        <taxon>Pseudomonadati</taxon>
        <taxon>Pseudomonadota</taxon>
        <taxon>Gammaproteobacteria</taxon>
        <taxon>Lysobacterales</taxon>
        <taxon>Lysobacteraceae</taxon>
        <taxon>Lysobacter</taxon>
    </lineage>
</organism>
<evidence type="ECO:0000313" key="1">
    <source>
        <dbReference type="EMBL" id="MFC3549502.1"/>
    </source>
</evidence>
<dbReference type="EMBL" id="JBHRXK010000001">
    <property type="protein sequence ID" value="MFC3549502.1"/>
    <property type="molecule type" value="Genomic_DNA"/>
</dbReference>
<reference evidence="2" key="1">
    <citation type="journal article" date="2019" name="Int. J. Syst. Evol. Microbiol.">
        <title>The Global Catalogue of Microorganisms (GCM) 10K type strain sequencing project: providing services to taxonomists for standard genome sequencing and annotation.</title>
        <authorList>
            <consortium name="The Broad Institute Genomics Platform"/>
            <consortium name="The Broad Institute Genome Sequencing Center for Infectious Disease"/>
            <person name="Wu L."/>
            <person name="Ma J."/>
        </authorList>
    </citation>
    <scope>NUCLEOTIDE SEQUENCE [LARGE SCALE GENOMIC DNA]</scope>
    <source>
        <strain evidence="2">KCTC 42875</strain>
    </source>
</reference>